<gene>
    <name evidence="1" type="ORF">LTS18_009460</name>
</gene>
<dbReference type="Proteomes" id="UP001186974">
    <property type="component" value="Unassembled WGS sequence"/>
</dbReference>
<dbReference type="EMBL" id="JAWDJW010002560">
    <property type="protein sequence ID" value="KAK3077733.1"/>
    <property type="molecule type" value="Genomic_DNA"/>
</dbReference>
<name>A0ACC3DMA3_9PEZI</name>
<reference evidence="1" key="1">
    <citation type="submission" date="2024-09" db="EMBL/GenBank/DDBJ databases">
        <title>Black Yeasts Isolated from many extreme environments.</title>
        <authorList>
            <person name="Coleine C."/>
            <person name="Stajich J.E."/>
            <person name="Selbmann L."/>
        </authorList>
    </citation>
    <scope>NUCLEOTIDE SEQUENCE</scope>
    <source>
        <strain evidence="1">CCFEE 5737</strain>
    </source>
</reference>
<organism evidence="1 2">
    <name type="scientific">Coniosporium uncinatum</name>
    <dbReference type="NCBI Taxonomy" id="93489"/>
    <lineage>
        <taxon>Eukaryota</taxon>
        <taxon>Fungi</taxon>
        <taxon>Dikarya</taxon>
        <taxon>Ascomycota</taxon>
        <taxon>Pezizomycotina</taxon>
        <taxon>Dothideomycetes</taxon>
        <taxon>Dothideomycetes incertae sedis</taxon>
        <taxon>Coniosporium</taxon>
    </lineage>
</organism>
<keyword evidence="2" id="KW-1185">Reference proteome</keyword>
<evidence type="ECO:0000313" key="1">
    <source>
        <dbReference type="EMBL" id="KAK3077733.1"/>
    </source>
</evidence>
<sequence>MLPPMLASSSSTMTVRSFLCVLLALSAATRPATAATPQPASDVIPALAVLPPGLLPEDGTFLGSPKPLPLKEHNFKLKHVFHHGTYQYPEMHRRLDVPESVSLSVIEDEDLPHIHSAAPELRIRSQSMKIERLADRSPARINALLDSGRMMGQAVSLQKSDWTIDDVNGPNITDKETVLSMARIAANAYVTEPHSGDWVDIGHGFNYTEDFGWESDGLRGHIFVDTENKTAIIGVKGTSPAVFDGSETTTNDKVNDNLFFSCCCAQGGQFLWHQVCDCRTSTYTCNSTCLVTALNKKNRYYYAVQDLYHNVTALYPEADVWMAGHSLGGAVSSLLALTYGLPAVTFEAVPEAMPAARLGLPTPPGYQLGYHQQRMHTGVYHFGHTADPIYMGSCNAATSACTLGGYALESQCHAGHICTYDTVNDKGWRVGIGTHKIASVIKDVIERYDGVPNCTLRTDCTDCFNWEYYESNGTDPSTTRTSTSASATRTRTSTCKTPGWWGCLDESTTTGSTSSSSVPLTTITTTTCLNPGWFGCKEDPVNTTITTTAAAVPTPSLTHTPTSTSISASISTTSTCKTPGWFGCEDPTSTVPSTTSSAKLTSATNTKHKHKTTCTSKEWFGLICVDPSPDESPWTMAPTATAELEL</sequence>
<evidence type="ECO:0000313" key="2">
    <source>
        <dbReference type="Proteomes" id="UP001186974"/>
    </source>
</evidence>
<protein>
    <submittedName>
        <fullName evidence="1">Uncharacterized protein</fullName>
    </submittedName>
</protein>
<proteinExistence type="predicted"/>
<accession>A0ACC3DMA3</accession>
<comment type="caution">
    <text evidence="1">The sequence shown here is derived from an EMBL/GenBank/DDBJ whole genome shotgun (WGS) entry which is preliminary data.</text>
</comment>